<organism evidence="1 2">
    <name type="scientific">Brunnivagina elsteri CCALA 953</name>
    <dbReference type="NCBI Taxonomy" id="987040"/>
    <lineage>
        <taxon>Bacteria</taxon>
        <taxon>Bacillati</taxon>
        <taxon>Cyanobacteriota</taxon>
        <taxon>Cyanophyceae</taxon>
        <taxon>Nostocales</taxon>
        <taxon>Calotrichaceae</taxon>
        <taxon>Brunnivagina</taxon>
    </lineage>
</organism>
<dbReference type="RefSeq" id="WP_095720851.1">
    <property type="nucleotide sequence ID" value="NZ_NTFS01000043.1"/>
</dbReference>
<dbReference type="AlphaFoldDB" id="A0A2A2TM51"/>
<dbReference type="OrthoDB" id="582274at2"/>
<comment type="caution">
    <text evidence="1">The sequence shown here is derived from an EMBL/GenBank/DDBJ whole genome shotgun (WGS) entry which is preliminary data.</text>
</comment>
<proteinExistence type="predicted"/>
<reference evidence="1 2" key="1">
    <citation type="submission" date="2017-08" db="EMBL/GenBank/DDBJ databases">
        <title>Draft genome sequence of filamentous cyanobacterium Calothrix elsteri CCALA 953.</title>
        <authorList>
            <person name="Gagunashvili A.N."/>
            <person name="Elster J."/>
            <person name="Andresson O.S."/>
        </authorList>
    </citation>
    <scope>NUCLEOTIDE SEQUENCE [LARGE SCALE GENOMIC DNA]</scope>
    <source>
        <strain evidence="1 2">CCALA 953</strain>
    </source>
</reference>
<dbReference type="EMBL" id="NTFS01000043">
    <property type="protein sequence ID" value="PAX59636.1"/>
    <property type="molecule type" value="Genomic_DNA"/>
</dbReference>
<evidence type="ECO:0000313" key="2">
    <source>
        <dbReference type="Proteomes" id="UP000218238"/>
    </source>
</evidence>
<accession>A0A2A2TM51</accession>
<keyword evidence="2" id="KW-1185">Reference proteome</keyword>
<evidence type="ECO:0000313" key="1">
    <source>
        <dbReference type="EMBL" id="PAX59636.1"/>
    </source>
</evidence>
<gene>
    <name evidence="1" type="ORF">CK510_06130</name>
</gene>
<name>A0A2A2TM51_9CYAN</name>
<sequence length="171" mass="18259">MKNLLFYALSVGLIISVWSGLSNFSYSQQSASIDSSVNSSGNSDVQSFTSIQTNQRSQSSSNIQTSIQESTFSLSSANLNQPQTLKINSSGTKLKGEISINGKVVQQLDKNQSEINLSPYLSTGTQKVEIKANYTPTNADVSVEIEGSGSNISQQTSGSGTLNYTLNLTVQ</sequence>
<dbReference type="Proteomes" id="UP000218238">
    <property type="component" value="Unassembled WGS sequence"/>
</dbReference>
<protein>
    <submittedName>
        <fullName evidence="1">Uncharacterized protein</fullName>
    </submittedName>
</protein>